<dbReference type="CDD" id="cd00075">
    <property type="entry name" value="HATPase"/>
    <property type="match status" value="1"/>
</dbReference>
<evidence type="ECO:0000259" key="9">
    <source>
        <dbReference type="PROSITE" id="PS50109"/>
    </source>
</evidence>
<keyword evidence="6 10" id="KW-0418">Kinase</keyword>
<evidence type="ECO:0000256" key="1">
    <source>
        <dbReference type="ARBA" id="ARBA00000085"/>
    </source>
</evidence>
<protein>
    <recommendedName>
        <fullName evidence="3">histidine kinase</fullName>
        <ecNumber evidence="3">2.7.13.3</ecNumber>
    </recommendedName>
</protein>
<dbReference type="InterPro" id="IPR005467">
    <property type="entry name" value="His_kinase_dom"/>
</dbReference>
<dbReference type="SUPFAM" id="SSF55874">
    <property type="entry name" value="ATPase domain of HSP90 chaperone/DNA topoisomerase II/histidine kinase"/>
    <property type="match status" value="1"/>
</dbReference>
<dbReference type="EC" id="2.7.13.3" evidence="3"/>
<evidence type="ECO:0000256" key="2">
    <source>
        <dbReference type="ARBA" id="ARBA00004236"/>
    </source>
</evidence>
<dbReference type="SMART" id="SM00387">
    <property type="entry name" value="HATPase_c"/>
    <property type="match status" value="1"/>
</dbReference>
<keyword evidence="7" id="KW-0902">Two-component regulatory system</keyword>
<keyword evidence="4" id="KW-0597">Phosphoprotein</keyword>
<gene>
    <name evidence="10" type="ORF">TAE01_31080</name>
</gene>
<dbReference type="Pfam" id="PF02518">
    <property type="entry name" value="HATPase_c"/>
    <property type="match status" value="1"/>
</dbReference>
<dbReference type="InterPro" id="IPR036890">
    <property type="entry name" value="HATPase_C_sf"/>
</dbReference>
<comment type="catalytic activity">
    <reaction evidence="1">
        <text>ATP + protein L-histidine = ADP + protein N-phospho-L-histidine.</text>
        <dbReference type="EC" id="2.7.13.3"/>
    </reaction>
</comment>
<evidence type="ECO:0000256" key="5">
    <source>
        <dbReference type="ARBA" id="ARBA00022679"/>
    </source>
</evidence>
<dbReference type="GO" id="GO:0005886">
    <property type="term" value="C:plasma membrane"/>
    <property type="evidence" value="ECO:0007669"/>
    <property type="project" value="UniProtKB-SubCell"/>
</dbReference>
<evidence type="ECO:0000256" key="7">
    <source>
        <dbReference type="ARBA" id="ARBA00023012"/>
    </source>
</evidence>
<dbReference type="Gene3D" id="1.10.287.130">
    <property type="match status" value="1"/>
</dbReference>
<dbReference type="CDD" id="cd00082">
    <property type="entry name" value="HisKA"/>
    <property type="match status" value="1"/>
</dbReference>
<comment type="caution">
    <text evidence="10">The sequence shown here is derived from an EMBL/GenBank/DDBJ whole genome shotgun (WGS) entry which is preliminary data.</text>
</comment>
<evidence type="ECO:0000256" key="6">
    <source>
        <dbReference type="ARBA" id="ARBA00022777"/>
    </source>
</evidence>
<keyword evidence="11" id="KW-1185">Reference proteome</keyword>
<keyword evidence="5" id="KW-0808">Transferase</keyword>
<keyword evidence="8" id="KW-0472">Membrane</keyword>
<dbReference type="InterPro" id="IPR004358">
    <property type="entry name" value="Sig_transdc_His_kin-like_C"/>
</dbReference>
<evidence type="ECO:0000313" key="10">
    <source>
        <dbReference type="EMBL" id="GEO31298.1"/>
    </source>
</evidence>
<keyword evidence="8" id="KW-1133">Transmembrane helix</keyword>
<dbReference type="EMBL" id="BJYX01000018">
    <property type="protein sequence ID" value="GEO31298.1"/>
    <property type="molecule type" value="Genomic_DNA"/>
</dbReference>
<dbReference type="PANTHER" id="PTHR43711:SF1">
    <property type="entry name" value="HISTIDINE KINASE 1"/>
    <property type="match status" value="1"/>
</dbReference>
<evidence type="ECO:0000313" key="11">
    <source>
        <dbReference type="Proteomes" id="UP000321534"/>
    </source>
</evidence>
<dbReference type="Proteomes" id="UP000321534">
    <property type="component" value="Unassembled WGS sequence"/>
</dbReference>
<dbReference type="SUPFAM" id="SSF47384">
    <property type="entry name" value="Homodimeric domain of signal transducing histidine kinase"/>
    <property type="match status" value="1"/>
</dbReference>
<evidence type="ECO:0000256" key="4">
    <source>
        <dbReference type="ARBA" id="ARBA00022553"/>
    </source>
</evidence>
<evidence type="ECO:0000256" key="3">
    <source>
        <dbReference type="ARBA" id="ARBA00012438"/>
    </source>
</evidence>
<dbReference type="Gene3D" id="3.30.565.10">
    <property type="entry name" value="Histidine kinase-like ATPase, C-terminal domain"/>
    <property type="match status" value="1"/>
</dbReference>
<accession>A0A512D4B7</accession>
<dbReference type="PROSITE" id="PS50109">
    <property type="entry name" value="HIS_KIN"/>
    <property type="match status" value="1"/>
</dbReference>
<dbReference type="InterPro" id="IPR036097">
    <property type="entry name" value="HisK_dim/P_sf"/>
</dbReference>
<dbReference type="InterPro" id="IPR003594">
    <property type="entry name" value="HATPase_dom"/>
</dbReference>
<dbReference type="SMART" id="SM00388">
    <property type="entry name" value="HisKA"/>
    <property type="match status" value="1"/>
</dbReference>
<sequence length="365" mass="37234">MIAEAALLAAIAAVAVGVVGALAVRALAARSLVAAAVVAPVVVILSVAVGVVVTARAMFINDHDQSVVLVVTATSLPIAAVFGWLIARRVQQLMRASAQEAAQRDRDRQVEQSRRELVAWVSHDLRTPLAGIRAMAEALEDGHAPPDGSYPGRIRSEADRMSDMVGGLLALSRLQSGTLRLDRAPVDVGDLVSDAVASARVLAGRRGVHVTGSAPPRAVTVSADVGELSRALSNLVTNALTHTPAGGTVDISLAAAPTAAAGDGLGPTHAAAGDRTDRGHGFAHLAVTDGCGGIAHDDLDRLFEPGWRGTRARTPAAGVGAGLGLAVARGIARAHGGDVTVANTGPGCRFELTLPLDERSHAVDP</sequence>
<organism evidence="10 11">
    <name type="scientific">Terrabacter aerolatus</name>
    <dbReference type="NCBI Taxonomy" id="422442"/>
    <lineage>
        <taxon>Bacteria</taxon>
        <taxon>Bacillati</taxon>
        <taxon>Actinomycetota</taxon>
        <taxon>Actinomycetes</taxon>
        <taxon>Micrococcales</taxon>
        <taxon>Intrasporangiaceae</taxon>
        <taxon>Terrabacter</taxon>
    </lineage>
</organism>
<dbReference type="Pfam" id="PF00512">
    <property type="entry name" value="HisKA"/>
    <property type="match status" value="1"/>
</dbReference>
<dbReference type="RefSeq" id="WP_222594147.1">
    <property type="nucleotide sequence ID" value="NZ_BAAARO010000015.1"/>
</dbReference>
<reference evidence="10 11" key="1">
    <citation type="submission" date="2019-07" db="EMBL/GenBank/DDBJ databases">
        <title>Whole genome shotgun sequence of Terrabacter aerolatus NBRC 106305.</title>
        <authorList>
            <person name="Hosoyama A."/>
            <person name="Uohara A."/>
            <person name="Ohji S."/>
            <person name="Ichikawa N."/>
        </authorList>
    </citation>
    <scope>NUCLEOTIDE SEQUENCE [LARGE SCALE GENOMIC DNA]</scope>
    <source>
        <strain evidence="10 11">NBRC 106305</strain>
    </source>
</reference>
<dbReference type="PRINTS" id="PR00344">
    <property type="entry name" value="BCTRLSENSOR"/>
</dbReference>
<evidence type="ECO:0000256" key="8">
    <source>
        <dbReference type="SAM" id="Phobius"/>
    </source>
</evidence>
<dbReference type="PANTHER" id="PTHR43711">
    <property type="entry name" value="TWO-COMPONENT HISTIDINE KINASE"/>
    <property type="match status" value="1"/>
</dbReference>
<name>A0A512D4B7_9MICO</name>
<dbReference type="InterPro" id="IPR003661">
    <property type="entry name" value="HisK_dim/P_dom"/>
</dbReference>
<proteinExistence type="predicted"/>
<dbReference type="InterPro" id="IPR050736">
    <property type="entry name" value="Sensor_HK_Regulatory"/>
</dbReference>
<feature type="transmembrane region" description="Helical" evidence="8">
    <location>
        <begin position="31"/>
        <end position="55"/>
    </location>
</feature>
<dbReference type="GO" id="GO:0000155">
    <property type="term" value="F:phosphorelay sensor kinase activity"/>
    <property type="evidence" value="ECO:0007669"/>
    <property type="project" value="InterPro"/>
</dbReference>
<dbReference type="AlphaFoldDB" id="A0A512D4B7"/>
<feature type="domain" description="Histidine kinase" evidence="9">
    <location>
        <begin position="120"/>
        <end position="358"/>
    </location>
</feature>
<keyword evidence="8" id="KW-0812">Transmembrane</keyword>
<comment type="subcellular location">
    <subcellularLocation>
        <location evidence="2">Cell membrane</location>
    </subcellularLocation>
</comment>
<feature type="transmembrane region" description="Helical" evidence="8">
    <location>
        <begin position="67"/>
        <end position="87"/>
    </location>
</feature>